<dbReference type="EnsemblPlants" id="ORUFI11G24310.1">
    <property type="protein sequence ID" value="ORUFI11G24310.1"/>
    <property type="gene ID" value="ORUFI11G24310"/>
</dbReference>
<dbReference type="InterPro" id="IPR044974">
    <property type="entry name" value="Disease_R_plants"/>
</dbReference>
<dbReference type="GO" id="GO:0043531">
    <property type="term" value="F:ADP binding"/>
    <property type="evidence" value="ECO:0007669"/>
    <property type="project" value="InterPro"/>
</dbReference>
<dbReference type="InterPro" id="IPR036388">
    <property type="entry name" value="WH-like_DNA-bd_sf"/>
</dbReference>
<feature type="region of interest" description="Disordered" evidence="7">
    <location>
        <begin position="1067"/>
        <end position="1098"/>
    </location>
</feature>
<dbReference type="SMART" id="SM00369">
    <property type="entry name" value="LRR_TYP"/>
    <property type="match status" value="3"/>
</dbReference>
<dbReference type="InterPro" id="IPR002182">
    <property type="entry name" value="NB-ARC"/>
</dbReference>
<organism evidence="12 13">
    <name type="scientific">Oryza rufipogon</name>
    <name type="common">Brownbeard rice</name>
    <name type="synonym">Asian wild rice</name>
    <dbReference type="NCBI Taxonomy" id="4529"/>
    <lineage>
        <taxon>Eukaryota</taxon>
        <taxon>Viridiplantae</taxon>
        <taxon>Streptophyta</taxon>
        <taxon>Embryophyta</taxon>
        <taxon>Tracheophyta</taxon>
        <taxon>Spermatophyta</taxon>
        <taxon>Magnoliopsida</taxon>
        <taxon>Liliopsida</taxon>
        <taxon>Poales</taxon>
        <taxon>Poaceae</taxon>
        <taxon>BOP clade</taxon>
        <taxon>Oryzoideae</taxon>
        <taxon>Oryzeae</taxon>
        <taxon>Oryzinae</taxon>
        <taxon>Oryza</taxon>
    </lineage>
</organism>
<evidence type="ECO:0000256" key="1">
    <source>
        <dbReference type="ARBA" id="ARBA00008894"/>
    </source>
</evidence>
<dbReference type="SUPFAM" id="SSF52540">
    <property type="entry name" value="P-loop containing nucleoside triphosphate hydrolases"/>
    <property type="match status" value="1"/>
</dbReference>
<dbReference type="PRINTS" id="PR00364">
    <property type="entry name" value="DISEASERSIST"/>
</dbReference>
<dbReference type="InterPro" id="IPR055414">
    <property type="entry name" value="LRR_R13L4/SHOC2-like"/>
</dbReference>
<dbReference type="SUPFAM" id="SSF52047">
    <property type="entry name" value="RNI-like"/>
    <property type="match status" value="1"/>
</dbReference>
<evidence type="ECO:0000259" key="9">
    <source>
        <dbReference type="Pfam" id="PF18052"/>
    </source>
</evidence>
<comment type="similarity">
    <text evidence="1">Belongs to the disease resistance NB-LRR family.</text>
</comment>
<keyword evidence="13" id="KW-1185">Reference proteome</keyword>
<dbReference type="InterPro" id="IPR038005">
    <property type="entry name" value="RX-like_CC"/>
</dbReference>
<feature type="compositionally biased region" description="Basic and acidic residues" evidence="7">
    <location>
        <begin position="1077"/>
        <end position="1093"/>
    </location>
</feature>
<dbReference type="SUPFAM" id="SSF52058">
    <property type="entry name" value="L domain-like"/>
    <property type="match status" value="1"/>
</dbReference>
<evidence type="ECO:0000256" key="5">
    <source>
        <dbReference type="ARBA" id="ARBA00022821"/>
    </source>
</evidence>
<dbReference type="Gene3D" id="1.10.8.430">
    <property type="entry name" value="Helical domain of apoptotic protease-activating factors"/>
    <property type="match status" value="1"/>
</dbReference>
<dbReference type="Gramene" id="ORUFI11G24310.1">
    <property type="protein sequence ID" value="ORUFI11G24310.1"/>
    <property type="gene ID" value="ORUFI11G24310"/>
</dbReference>
<dbReference type="STRING" id="4529.A0A0E0RBY8"/>
<feature type="domain" description="Disease resistance N-terminal" evidence="9">
    <location>
        <begin position="217"/>
        <end position="296"/>
    </location>
</feature>
<dbReference type="Pfam" id="PF18052">
    <property type="entry name" value="Rx_N"/>
    <property type="match status" value="1"/>
</dbReference>
<keyword evidence="4" id="KW-0547">Nucleotide-binding</keyword>
<dbReference type="Proteomes" id="UP000008022">
    <property type="component" value="Unassembled WGS sequence"/>
</dbReference>
<dbReference type="Gene3D" id="3.40.50.300">
    <property type="entry name" value="P-loop containing nucleotide triphosphate hydrolases"/>
    <property type="match status" value="1"/>
</dbReference>
<accession>A0A0E0RBY8</accession>
<dbReference type="InterPro" id="IPR058922">
    <property type="entry name" value="WHD_DRP"/>
</dbReference>
<dbReference type="Pfam" id="PF23559">
    <property type="entry name" value="WHD_DRP"/>
    <property type="match status" value="1"/>
</dbReference>
<evidence type="ECO:0000259" key="8">
    <source>
        <dbReference type="Pfam" id="PF00931"/>
    </source>
</evidence>
<dbReference type="InterPro" id="IPR042197">
    <property type="entry name" value="Apaf_helical"/>
</dbReference>
<dbReference type="PANTHER" id="PTHR23155">
    <property type="entry name" value="DISEASE RESISTANCE PROTEIN RP"/>
    <property type="match status" value="1"/>
</dbReference>
<evidence type="ECO:0000256" key="7">
    <source>
        <dbReference type="SAM" id="MobiDB-lite"/>
    </source>
</evidence>
<evidence type="ECO:0008006" key="14">
    <source>
        <dbReference type="Google" id="ProtNLM"/>
    </source>
</evidence>
<evidence type="ECO:0000256" key="3">
    <source>
        <dbReference type="ARBA" id="ARBA00022737"/>
    </source>
</evidence>
<keyword evidence="2" id="KW-0433">Leucine-rich repeat</keyword>
<evidence type="ECO:0000256" key="6">
    <source>
        <dbReference type="ARBA" id="ARBA00023054"/>
    </source>
</evidence>
<dbReference type="GO" id="GO:0042742">
    <property type="term" value="P:defense response to bacterium"/>
    <property type="evidence" value="ECO:0007669"/>
    <property type="project" value="UniProtKB-ARBA"/>
</dbReference>
<dbReference type="PANTHER" id="PTHR23155:SF1165">
    <property type="entry name" value="OS11G0676100 PROTEIN"/>
    <property type="match status" value="1"/>
</dbReference>
<dbReference type="CDD" id="cd14798">
    <property type="entry name" value="RX-CC_like"/>
    <property type="match status" value="1"/>
</dbReference>
<keyword evidence="6" id="KW-0175">Coiled coil</keyword>
<evidence type="ECO:0000256" key="4">
    <source>
        <dbReference type="ARBA" id="ARBA00022741"/>
    </source>
</evidence>
<feature type="domain" description="NB-ARC" evidence="8">
    <location>
        <begin position="390"/>
        <end position="547"/>
    </location>
</feature>
<evidence type="ECO:0000256" key="2">
    <source>
        <dbReference type="ARBA" id="ARBA00022614"/>
    </source>
</evidence>
<keyword evidence="5" id="KW-0611">Plant defense</keyword>
<keyword evidence="3" id="KW-0677">Repeat</keyword>
<name>A0A0E0RBY8_ORYRU</name>
<dbReference type="GO" id="GO:0002758">
    <property type="term" value="P:innate immune response-activating signaling pathway"/>
    <property type="evidence" value="ECO:0007669"/>
    <property type="project" value="UniProtKB-ARBA"/>
</dbReference>
<dbReference type="GO" id="GO:0009626">
    <property type="term" value="P:plant-type hypersensitive response"/>
    <property type="evidence" value="ECO:0007669"/>
    <property type="project" value="UniProtKB-ARBA"/>
</dbReference>
<proteinExistence type="inferred from homology"/>
<dbReference type="InterPro" id="IPR041118">
    <property type="entry name" value="Rx_N"/>
</dbReference>
<feature type="domain" description="Disease resistance R13L4/SHOC-2-like LRR" evidence="11">
    <location>
        <begin position="764"/>
        <end position="1048"/>
    </location>
</feature>
<sequence length="1315" mass="147812">MVQGWATVWLTKPNLVDKKISGSEQVADEQVVTVADGDMVLSAQPEKEMTAAMLLKSSGHAGSHYPETGSNEAVAVGLAPHMTPIRRSDRSNSETALGIASADDDSLLKAMKRKAAINLHDQFAPYGARPALLASPQALKHINVDKLKLLLDEGMQEISHLWVEQHRQLHGEEHELETVLLLHDLLGYIAYAKKKLGYIGASPSTSFSMATILDSLIGSCAKKLQEIITEEAILILGVKEDLRELQEKMEQIRCFISDVERRGMEDSSIHNWISRLKDAMYDADDIIDLASFEGSKLLNGHSCSPRKTIACSGLSLLSCFSNIRVHHEIGNKIRSLNRKLEEIAKDKIFVTLENTQSSHKDSTSELRKSSQIAESNLVGKEILHASRKLVSQVLTHKEKKTYKLAIIGTGGIGKTTLAQKVFNDGKLKQSFDKHAWICVSQDYSPASVLGQLLRTIDAQCKQEESVGELQSKLESAIKDKSYFLVLDDVWQSDVWTNLLRTPLYAATSGIVLITTRQDTVAREIGVEEPHHIDLMSPAVGWELLWKSINIEDEKEVQNLRDIGIEIVQKCGGLPLAIKVIARVLASKDKTENEWKKILVDKLPKEIRGALYLSYDDLPQHLKQCFLYCIVYPEDCTIRRDDLIRLWVAECFVEVHKDQLLEDTAEEYYYELISRNLLQPVDTSFDPSKCKMHDLLRQLACHLSREECYIGDPTSLVDNNMCKLRRILAITEKGMVVIPSMGKEEIKLRTFRTQPNPLGIEKTFFMRFTYLRVLDLTDLLVEEIPDCVGYLIHLRLLDLGGTNISCLPNSIGALKNLQMLNLQWCKSLYGLPSTITRLSNLRRLGLDFTPINQVPRGIGRLEFLNDLEGFPVGGGSDNTKMQDGWNLQELSHLSQLRRLDLNKLERATPRSSTDALLLTDKKHLKSLHLCCTEPTDEAYSEEAISNVDMIFEQLSPPRNLEDLMIVLFFGFPTWLSTSLLSSLAYLKLKDCKSCVHLPPIGQLPNLKYLRIKGASAITKIGPEFVGCWEGNLRSTEAVAFPKLKLLAIKDMPNWEEWSFVEEEEEKEVQEEEAAAAAKEGREDGTAASKQKGEEAPSPTPRSLWLLPCLTKLQLVECPKLRALPPQLGQQATNLKELDIRRARCLKTVEHLPFLSGILFVQSCQGLEIISNLPQVRELLVNHCPNLRHVEMLGGLEQLWLSKNMQKISSLWVPGLEEQHRQLHGDEHKLENATPAAVVAGKTCTPQPPGEKAELTQAMDAGARRPMFFSSRIAMGWKKTTTTTTRRKNRRRRYNAHGYRVEIYGRKTRGKVLVAAT</sequence>
<dbReference type="Pfam" id="PF23598">
    <property type="entry name" value="LRR_14"/>
    <property type="match status" value="1"/>
</dbReference>
<evidence type="ECO:0000259" key="11">
    <source>
        <dbReference type="Pfam" id="PF23598"/>
    </source>
</evidence>
<evidence type="ECO:0000259" key="10">
    <source>
        <dbReference type="Pfam" id="PF23559"/>
    </source>
</evidence>
<evidence type="ECO:0000313" key="12">
    <source>
        <dbReference type="EnsemblPlants" id="ORUFI11G24310.1"/>
    </source>
</evidence>
<reference evidence="13" key="1">
    <citation type="submission" date="2013-06" db="EMBL/GenBank/DDBJ databases">
        <authorList>
            <person name="Zhao Q."/>
        </authorList>
    </citation>
    <scope>NUCLEOTIDE SEQUENCE</scope>
    <source>
        <strain evidence="13">cv. W1943</strain>
    </source>
</reference>
<dbReference type="InterPro" id="IPR032675">
    <property type="entry name" value="LRR_dom_sf"/>
</dbReference>
<dbReference type="Gene3D" id="3.80.10.10">
    <property type="entry name" value="Ribonuclease Inhibitor"/>
    <property type="match status" value="2"/>
</dbReference>
<dbReference type="eggNOG" id="KOG4658">
    <property type="taxonomic scope" value="Eukaryota"/>
</dbReference>
<dbReference type="InterPro" id="IPR027417">
    <property type="entry name" value="P-loop_NTPase"/>
</dbReference>
<dbReference type="FunFam" id="1.10.10.10:FF:000322">
    <property type="entry name" value="Probable disease resistance protein At1g63360"/>
    <property type="match status" value="1"/>
</dbReference>
<reference evidence="12" key="2">
    <citation type="submission" date="2015-06" db="UniProtKB">
        <authorList>
            <consortium name="EnsemblPlants"/>
        </authorList>
    </citation>
    <scope>IDENTIFICATION</scope>
</reference>
<dbReference type="InterPro" id="IPR003591">
    <property type="entry name" value="Leu-rich_rpt_typical-subtyp"/>
</dbReference>
<protein>
    <recommendedName>
        <fullName evidence="14">NB-ARC domain-containing protein</fullName>
    </recommendedName>
</protein>
<dbReference type="Gene3D" id="1.10.10.10">
    <property type="entry name" value="Winged helix-like DNA-binding domain superfamily/Winged helix DNA-binding domain"/>
    <property type="match status" value="1"/>
</dbReference>
<evidence type="ECO:0000313" key="13">
    <source>
        <dbReference type="Proteomes" id="UP000008022"/>
    </source>
</evidence>
<dbReference type="Gene3D" id="1.20.5.4130">
    <property type="match status" value="1"/>
</dbReference>
<dbReference type="Pfam" id="PF00931">
    <property type="entry name" value="NB-ARC"/>
    <property type="match status" value="1"/>
</dbReference>
<feature type="domain" description="Disease resistance protein winged helix" evidence="10">
    <location>
        <begin position="630"/>
        <end position="699"/>
    </location>
</feature>